<evidence type="ECO:0008006" key="3">
    <source>
        <dbReference type="Google" id="ProtNLM"/>
    </source>
</evidence>
<dbReference type="AlphaFoldDB" id="A0A368MXK8"/>
<dbReference type="EMBL" id="QPIE01000008">
    <property type="protein sequence ID" value="RCU42154.1"/>
    <property type="molecule type" value="Genomic_DNA"/>
</dbReference>
<dbReference type="OrthoDB" id="1253126at2"/>
<dbReference type="RefSeq" id="WP_114304510.1">
    <property type="nucleotide sequence ID" value="NZ_QPIE01000008.1"/>
</dbReference>
<dbReference type="Proteomes" id="UP000252172">
    <property type="component" value="Unassembled WGS sequence"/>
</dbReference>
<evidence type="ECO:0000313" key="2">
    <source>
        <dbReference type="Proteomes" id="UP000252172"/>
    </source>
</evidence>
<keyword evidence="2" id="KW-1185">Reference proteome</keyword>
<reference evidence="1 2" key="1">
    <citation type="submission" date="2018-07" db="EMBL/GenBank/DDBJ databases">
        <title>Chryseobacterium lacus sp. nov., isolated from lake water.</title>
        <authorList>
            <person name="Li C.-M."/>
        </authorList>
    </citation>
    <scope>NUCLEOTIDE SEQUENCE [LARGE SCALE GENOMIC DNA]</scope>
    <source>
        <strain evidence="1 2">YLOS41</strain>
    </source>
</reference>
<sequence length="179" mass="19823">MKKTICALAFLFAAWGTAQKKVDLKASYGTASLFGITESITGDIINVITGGPAVNYDSNGVFSAEVMMYDDDSKWQYGIGYNFERVKDDHYNYKINFNTFLLQANYTWNNPQNKMKLYSGAGVGALFSSFEGRDNNDNNVYLAFNLSPFGIRYGEKLGAFVETNIGTKGFLQGGASYTF</sequence>
<gene>
    <name evidence="1" type="ORF">DQ356_10775</name>
</gene>
<dbReference type="Gene3D" id="2.40.160.20">
    <property type="match status" value="1"/>
</dbReference>
<accession>A0A368MXK8</accession>
<proteinExistence type="predicted"/>
<organism evidence="1 2">
    <name type="scientific">Chryseobacterium lacus</name>
    <dbReference type="NCBI Taxonomy" id="2058346"/>
    <lineage>
        <taxon>Bacteria</taxon>
        <taxon>Pseudomonadati</taxon>
        <taxon>Bacteroidota</taxon>
        <taxon>Flavobacteriia</taxon>
        <taxon>Flavobacteriales</taxon>
        <taxon>Weeksellaceae</taxon>
        <taxon>Chryseobacterium group</taxon>
        <taxon>Chryseobacterium</taxon>
    </lineage>
</organism>
<name>A0A368MXK8_9FLAO</name>
<protein>
    <recommendedName>
        <fullName evidence="3">Outer membrane protein beta-barrel domain-containing protein</fullName>
    </recommendedName>
</protein>
<evidence type="ECO:0000313" key="1">
    <source>
        <dbReference type="EMBL" id="RCU42154.1"/>
    </source>
</evidence>
<comment type="caution">
    <text evidence="1">The sequence shown here is derived from an EMBL/GenBank/DDBJ whole genome shotgun (WGS) entry which is preliminary data.</text>
</comment>